<feature type="compositionally biased region" description="Basic residues" evidence="7">
    <location>
        <begin position="93"/>
        <end position="108"/>
    </location>
</feature>
<gene>
    <name evidence="11" type="primary">LOC107487320</name>
</gene>
<evidence type="ECO:0000259" key="9">
    <source>
        <dbReference type="PROSITE" id="PS51194"/>
    </source>
</evidence>
<evidence type="ECO:0000256" key="7">
    <source>
        <dbReference type="SAM" id="MobiDB-lite"/>
    </source>
</evidence>
<dbReference type="SUPFAM" id="SSF52540">
    <property type="entry name" value="P-loop containing nucleoside triphosphate hydrolases"/>
    <property type="match status" value="2"/>
</dbReference>
<name>A0A9C6TVJ0_ARADU</name>
<feature type="domain" description="Helicase C-terminal" evidence="9">
    <location>
        <begin position="875"/>
        <end position="1073"/>
    </location>
</feature>
<dbReference type="SMART" id="SM00490">
    <property type="entry name" value="HELICc"/>
    <property type="match status" value="1"/>
</dbReference>
<dbReference type="InterPro" id="IPR044567">
    <property type="entry name" value="CLSY/DRD1"/>
</dbReference>
<dbReference type="PANTHER" id="PTHR45821:SF5">
    <property type="entry name" value="SNF2 DOMAIN-CONTAINING PROTEIN CLASSY 4"/>
    <property type="match status" value="1"/>
</dbReference>
<reference evidence="11" key="2">
    <citation type="submission" date="2025-08" db="UniProtKB">
        <authorList>
            <consortium name="RefSeq"/>
        </authorList>
    </citation>
    <scope>IDENTIFICATION</scope>
    <source>
        <tissue evidence="11">Whole plant</tissue>
    </source>
</reference>
<evidence type="ECO:0000313" key="10">
    <source>
        <dbReference type="Proteomes" id="UP000515211"/>
    </source>
</evidence>
<dbReference type="GO" id="GO:0004386">
    <property type="term" value="F:helicase activity"/>
    <property type="evidence" value="ECO:0007669"/>
    <property type="project" value="UniProtKB-KW"/>
</dbReference>
<dbReference type="InterPro" id="IPR038718">
    <property type="entry name" value="SNF2-like_sf"/>
</dbReference>
<reference evidence="10" key="1">
    <citation type="journal article" date="2016" name="Nat. Genet.">
        <title>The genome sequences of Arachis duranensis and Arachis ipaensis, the diploid ancestors of cultivated peanut.</title>
        <authorList>
            <person name="Bertioli D.J."/>
            <person name="Cannon S.B."/>
            <person name="Froenicke L."/>
            <person name="Huang G."/>
            <person name="Farmer A.D."/>
            <person name="Cannon E.K."/>
            <person name="Liu X."/>
            <person name="Gao D."/>
            <person name="Clevenger J."/>
            <person name="Dash S."/>
            <person name="Ren L."/>
            <person name="Moretzsohn M.C."/>
            <person name="Shirasawa K."/>
            <person name="Huang W."/>
            <person name="Vidigal B."/>
            <person name="Abernathy B."/>
            <person name="Chu Y."/>
            <person name="Niederhuth C.E."/>
            <person name="Umale P."/>
            <person name="Araujo A.C."/>
            <person name="Kozik A."/>
            <person name="Kim K.D."/>
            <person name="Burow M.D."/>
            <person name="Varshney R.K."/>
            <person name="Wang X."/>
            <person name="Zhang X."/>
            <person name="Barkley N."/>
            <person name="Guimaraes P.M."/>
            <person name="Isobe S."/>
            <person name="Guo B."/>
            <person name="Liao B."/>
            <person name="Stalker H.T."/>
            <person name="Schmitz R.J."/>
            <person name="Scheffler B.E."/>
            <person name="Leal-Bertioli S.C."/>
            <person name="Xun X."/>
            <person name="Jackson S.A."/>
            <person name="Michelmore R."/>
            <person name="Ozias-Akins P."/>
        </authorList>
    </citation>
    <scope>NUCLEOTIDE SEQUENCE [LARGE SCALE GENOMIC DNA]</scope>
    <source>
        <strain evidence="10">cv. V14167</strain>
    </source>
</reference>
<keyword evidence="4" id="KW-0347">Helicase</keyword>
<feature type="compositionally biased region" description="Basic and acidic residues" evidence="7">
    <location>
        <begin position="265"/>
        <end position="276"/>
    </location>
</feature>
<dbReference type="Pfam" id="PF00271">
    <property type="entry name" value="Helicase_C"/>
    <property type="match status" value="1"/>
</dbReference>
<evidence type="ECO:0000256" key="5">
    <source>
        <dbReference type="ARBA" id="ARBA00022840"/>
    </source>
</evidence>
<feature type="compositionally biased region" description="Acidic residues" evidence="7">
    <location>
        <begin position="145"/>
        <end position="198"/>
    </location>
</feature>
<dbReference type="PANTHER" id="PTHR45821">
    <property type="entry name" value="SNF2 DOMAIN-CONTAINING PROTEIN CLASSY 2-RELATED"/>
    <property type="match status" value="1"/>
</dbReference>
<feature type="compositionally biased region" description="Low complexity" evidence="7">
    <location>
        <begin position="17"/>
        <end position="26"/>
    </location>
</feature>
<evidence type="ECO:0000256" key="6">
    <source>
        <dbReference type="ARBA" id="ARBA00023242"/>
    </source>
</evidence>
<dbReference type="CDD" id="cd18793">
    <property type="entry name" value="SF2_C_SNF"/>
    <property type="match status" value="1"/>
</dbReference>
<feature type="compositionally biased region" description="Polar residues" evidence="7">
    <location>
        <begin position="403"/>
        <end position="414"/>
    </location>
</feature>
<dbReference type="Gene3D" id="3.40.50.300">
    <property type="entry name" value="P-loop containing nucleotide triphosphate hydrolases"/>
    <property type="match status" value="1"/>
</dbReference>
<feature type="compositionally biased region" description="Acidic residues" evidence="7">
    <location>
        <begin position="120"/>
        <end position="134"/>
    </location>
</feature>
<dbReference type="PROSITE" id="PS51194">
    <property type="entry name" value="HELICASE_CTER"/>
    <property type="match status" value="1"/>
</dbReference>
<dbReference type="GO" id="GO:0016787">
    <property type="term" value="F:hydrolase activity"/>
    <property type="evidence" value="ECO:0007669"/>
    <property type="project" value="UniProtKB-KW"/>
</dbReference>
<dbReference type="GO" id="GO:0005634">
    <property type="term" value="C:nucleus"/>
    <property type="evidence" value="ECO:0007669"/>
    <property type="project" value="UniProtKB-SubCell"/>
</dbReference>
<comment type="subcellular location">
    <subcellularLocation>
        <location evidence="1">Nucleus</location>
    </subcellularLocation>
</comment>
<feature type="region of interest" description="Disordered" evidence="7">
    <location>
        <begin position="403"/>
        <end position="422"/>
    </location>
</feature>
<dbReference type="GO" id="GO:0005524">
    <property type="term" value="F:ATP binding"/>
    <property type="evidence" value="ECO:0007669"/>
    <property type="project" value="UniProtKB-KW"/>
</dbReference>
<dbReference type="Proteomes" id="UP000515211">
    <property type="component" value="Chromosome 5"/>
</dbReference>
<dbReference type="SMART" id="SM00487">
    <property type="entry name" value="DEXDc"/>
    <property type="match status" value="1"/>
</dbReference>
<keyword evidence="3" id="KW-0378">Hydrolase</keyword>
<evidence type="ECO:0000256" key="4">
    <source>
        <dbReference type="ARBA" id="ARBA00022806"/>
    </source>
</evidence>
<dbReference type="InterPro" id="IPR027417">
    <property type="entry name" value="P-loop_NTPase"/>
</dbReference>
<dbReference type="InterPro" id="IPR001650">
    <property type="entry name" value="Helicase_C-like"/>
</dbReference>
<dbReference type="GO" id="GO:0080188">
    <property type="term" value="P:gene silencing by siRNA-directed DNA methylation"/>
    <property type="evidence" value="ECO:0007669"/>
    <property type="project" value="InterPro"/>
</dbReference>
<feature type="region of interest" description="Disordered" evidence="7">
    <location>
        <begin position="1"/>
        <end position="203"/>
    </location>
</feature>
<feature type="region of interest" description="Disordered" evidence="7">
    <location>
        <begin position="247"/>
        <end position="276"/>
    </location>
</feature>
<feature type="compositionally biased region" description="Basic and acidic residues" evidence="7">
    <location>
        <begin position="43"/>
        <end position="70"/>
    </location>
</feature>
<dbReference type="PROSITE" id="PS51192">
    <property type="entry name" value="HELICASE_ATP_BIND_1"/>
    <property type="match status" value="1"/>
</dbReference>
<dbReference type="GeneID" id="107487320"/>
<keyword evidence="6" id="KW-0539">Nucleus</keyword>
<dbReference type="InterPro" id="IPR000330">
    <property type="entry name" value="SNF2_N"/>
</dbReference>
<evidence type="ECO:0000256" key="2">
    <source>
        <dbReference type="ARBA" id="ARBA00022741"/>
    </source>
</evidence>
<dbReference type="InterPro" id="IPR014001">
    <property type="entry name" value="Helicase_ATP-bd"/>
</dbReference>
<evidence type="ECO:0000256" key="3">
    <source>
        <dbReference type="ARBA" id="ARBA00022801"/>
    </source>
</evidence>
<feature type="domain" description="Helicase ATP-binding" evidence="8">
    <location>
        <begin position="550"/>
        <end position="748"/>
    </location>
</feature>
<keyword evidence="5" id="KW-0067">ATP-binding</keyword>
<evidence type="ECO:0000256" key="1">
    <source>
        <dbReference type="ARBA" id="ARBA00004123"/>
    </source>
</evidence>
<dbReference type="AlphaFoldDB" id="A0A9C6TVJ0"/>
<accession>A0A9C6TVJ0</accession>
<dbReference type="InterPro" id="IPR049730">
    <property type="entry name" value="SNF2/RAD54-like_C"/>
</dbReference>
<protein>
    <submittedName>
        <fullName evidence="11">SNF2 domain-containing protein CLASSY 3-like isoform X1</fullName>
    </submittedName>
</protein>
<keyword evidence="2" id="KW-0547">Nucleotide-binding</keyword>
<sequence>MHSNTVPVASRTRSRKTATTTMSLSSSDDDEVVVKGETPPKPQPERGSAEGSGNRDGENVKEGENREDITRKRRKFGVDILIDQGPIPDGKSVAHRTRSHFPKSKKHLLFGTFSQPICLADDDDDEEQEQEQEKEEGQQPGKQGEDDEEEHVEEEEEEEEEEDDDDDDDDNDDDDDESLYESEETDLEEEDDDDDDDYSVERDACMNNVANFEGKKQKRKRVDVASMLRDMMFGKGEVPLLESVEEESGATVVTMDVPTRSPFNSEKHAPPEKSTEQEVLDAIWAEMERGFSSDPFEEEQGSNEFKCRGSKREKGSAFEFTRKREDQDLKGLGGEFQDCVAQEKGKLSSKSCIEGGNSCVDFPFKFTFLTKEPPAEKSQDEKEIDTIWSEMELGLHVIQQDSASAPQQGENNANSDRDQFPVEGDANTPPLFRCRKGEHNLVLDEEIGLICKYCLHVALEIKNWVPPFVESPWEKSDRRDYYYYGDDVDRSVLDELHDRTSWSDDYNLGNHKGTVWDMIPGVKKTMYPHQCEAFEFLWSHLAGGIFLDQLKEENTGNGCVVSHAPGTGKTRLAIVFIQAYMKLYPACSPMIIAPKSMLLTWEEEFKLWKVDIPFHNVNNSEYSGNENETARNLINKFGRNASTQAAKRNCRTAKFYSWKLGKSILGISYKLFELLTRQGSRDKVLRKFLLEQPSLLVLDEGHTPRNKTSAVWKSVSEIETKRRIILSGTPFQNNFRELYTTLCLARPKFADLNPRDEHRGRWQYLVNSYGKVTDSSRKLKILKEIREMIQPFVHVYKGTILQDSLPGLRQLVVILKPTQLQEKLLQDIKKRFDNVLKLEYEESVAAFHPSLCEIAEDKEKIQKCRLNPNESAKTKFLMELIRISGIFNEKVLIFSQFIEPLKLLLSQLKQHFSWTEGREVLQMHGKQEAKLRQASIHTFNDPNSKVRVMLASTKACYEGISLVGASRVVLLDVVWNPSVEKQAISRAYRLGQKKLVFTYHLITKGTTDEKKCGRQAVKDQLSEFVFFHSEGGAQNRQLFSSAELEDKILEQIIEQEKFRHIIEKVAIKKPNLL</sequence>
<dbReference type="KEGG" id="adu:107487320"/>
<dbReference type="Gene3D" id="3.40.50.10810">
    <property type="entry name" value="Tandem AAA-ATPase domain"/>
    <property type="match status" value="1"/>
</dbReference>
<dbReference type="Pfam" id="PF00176">
    <property type="entry name" value="SNF2-rel_dom"/>
    <property type="match status" value="1"/>
</dbReference>
<keyword evidence="10" id="KW-1185">Reference proteome</keyword>
<evidence type="ECO:0000313" key="11">
    <source>
        <dbReference type="RefSeq" id="XP_052117372.1"/>
    </source>
</evidence>
<proteinExistence type="predicted"/>
<evidence type="ECO:0000259" key="8">
    <source>
        <dbReference type="PROSITE" id="PS51192"/>
    </source>
</evidence>
<organism evidence="10 11">
    <name type="scientific">Arachis duranensis</name>
    <name type="common">Wild peanut</name>
    <dbReference type="NCBI Taxonomy" id="130453"/>
    <lineage>
        <taxon>Eukaryota</taxon>
        <taxon>Viridiplantae</taxon>
        <taxon>Streptophyta</taxon>
        <taxon>Embryophyta</taxon>
        <taxon>Tracheophyta</taxon>
        <taxon>Spermatophyta</taxon>
        <taxon>Magnoliopsida</taxon>
        <taxon>eudicotyledons</taxon>
        <taxon>Gunneridae</taxon>
        <taxon>Pentapetalae</taxon>
        <taxon>rosids</taxon>
        <taxon>fabids</taxon>
        <taxon>Fabales</taxon>
        <taxon>Fabaceae</taxon>
        <taxon>Papilionoideae</taxon>
        <taxon>50 kb inversion clade</taxon>
        <taxon>dalbergioids sensu lato</taxon>
        <taxon>Dalbergieae</taxon>
        <taxon>Pterocarpus clade</taxon>
        <taxon>Arachis</taxon>
    </lineage>
</organism>
<dbReference type="RefSeq" id="XP_052117372.1">
    <property type="nucleotide sequence ID" value="XM_052261412.1"/>
</dbReference>